<dbReference type="InterPro" id="IPR003010">
    <property type="entry name" value="C-N_Hydrolase"/>
</dbReference>
<proteinExistence type="predicted"/>
<organism evidence="2">
    <name type="scientific">marine metagenome</name>
    <dbReference type="NCBI Taxonomy" id="408172"/>
    <lineage>
        <taxon>unclassified sequences</taxon>
        <taxon>metagenomes</taxon>
        <taxon>ecological metagenomes</taxon>
    </lineage>
</organism>
<gene>
    <name evidence="2" type="ORF">METZ01_LOCUS276734</name>
</gene>
<dbReference type="AlphaFoldDB" id="A0A382KH92"/>
<dbReference type="EMBL" id="UINC01080699">
    <property type="protein sequence ID" value="SVC23880.1"/>
    <property type="molecule type" value="Genomic_DNA"/>
</dbReference>
<dbReference type="InterPro" id="IPR036526">
    <property type="entry name" value="C-N_Hydrolase_sf"/>
</dbReference>
<dbReference type="CDD" id="cd07197">
    <property type="entry name" value="nitrilase"/>
    <property type="match status" value="1"/>
</dbReference>
<evidence type="ECO:0000259" key="1">
    <source>
        <dbReference type="PROSITE" id="PS50263"/>
    </source>
</evidence>
<dbReference type="Gene3D" id="3.60.110.10">
    <property type="entry name" value="Carbon-nitrogen hydrolase"/>
    <property type="match status" value="1"/>
</dbReference>
<reference evidence="2" key="1">
    <citation type="submission" date="2018-05" db="EMBL/GenBank/DDBJ databases">
        <authorList>
            <person name="Lanie J.A."/>
            <person name="Ng W.-L."/>
            <person name="Kazmierczak K.M."/>
            <person name="Andrzejewski T.M."/>
            <person name="Davidsen T.M."/>
            <person name="Wayne K.J."/>
            <person name="Tettelin H."/>
            <person name="Glass J.I."/>
            <person name="Rusch D."/>
            <person name="Podicherti R."/>
            <person name="Tsui H.-C.T."/>
            <person name="Winkler M.E."/>
        </authorList>
    </citation>
    <scope>NUCLEOTIDE SEQUENCE</scope>
</reference>
<evidence type="ECO:0000313" key="2">
    <source>
        <dbReference type="EMBL" id="SVC23880.1"/>
    </source>
</evidence>
<dbReference type="SUPFAM" id="SSF56317">
    <property type="entry name" value="Carbon-nitrogen hydrolase"/>
    <property type="match status" value="1"/>
</dbReference>
<dbReference type="Pfam" id="PF00795">
    <property type="entry name" value="CN_hydrolase"/>
    <property type="match status" value="1"/>
</dbReference>
<feature type="domain" description="CN hydrolase" evidence="1">
    <location>
        <begin position="1"/>
        <end position="270"/>
    </location>
</feature>
<accession>A0A382KH92</accession>
<sequence>MRFAGAQIPVTNNLENNTKTIINSINWAEENKCDYLVTPECSLSGYDVNGVNIDTSIKALSKALDTIRKYASDRHIGLILGTLWVDEDPTTPAESWWSVGDVRNQQRYYDPEGNFLGTVNKRYIVSYDYGVKKGEDPGVINLPIKDNPTHHIKVTGMICNDLWGGYWKGRPNLGRVAQEQKTDLIIHSSNGAKDKGEPIRKILDKFHTGCLAFLSYRSNIPILTVDNSIHLDGRDYDGETASPSGVFHPLEQIIEVPRKGTQHFYYDFHPNTDYNVSVVPEELAS</sequence>
<name>A0A382KH92_9ZZZZ</name>
<protein>
    <recommendedName>
        <fullName evidence="1">CN hydrolase domain-containing protein</fullName>
    </recommendedName>
</protein>
<dbReference type="PROSITE" id="PS50263">
    <property type="entry name" value="CN_HYDROLASE"/>
    <property type="match status" value="1"/>
</dbReference>